<dbReference type="EMBL" id="KI657766">
    <property type="protein sequence ID" value="ETN85281.1"/>
    <property type="molecule type" value="Genomic_DNA"/>
</dbReference>
<keyword evidence="1" id="KW-0812">Transmembrane</keyword>
<evidence type="ECO:0000256" key="1">
    <source>
        <dbReference type="SAM" id="Phobius"/>
    </source>
</evidence>
<dbReference type="PANTHER" id="PTHR23028">
    <property type="entry name" value="ACETYLTRANSFERASE"/>
    <property type="match status" value="1"/>
</dbReference>
<proteinExistence type="predicted"/>
<dbReference type="InterPro" id="IPR002656">
    <property type="entry name" value="Acyl_transf_3_dom"/>
</dbReference>
<protein>
    <recommendedName>
        <fullName evidence="2">Acyltransferase 3 domain-containing protein</fullName>
    </recommendedName>
</protein>
<dbReference type="GO" id="GO:0016747">
    <property type="term" value="F:acyltransferase activity, transferring groups other than amino-acyl groups"/>
    <property type="evidence" value="ECO:0007669"/>
    <property type="project" value="InterPro"/>
</dbReference>
<dbReference type="GO" id="GO:0016020">
    <property type="term" value="C:membrane"/>
    <property type="evidence" value="ECO:0007669"/>
    <property type="project" value="TreeGrafter"/>
</dbReference>
<feature type="domain" description="Acyltransferase 3" evidence="2">
    <location>
        <begin position="22"/>
        <end position="121"/>
    </location>
</feature>
<evidence type="ECO:0000313" key="3">
    <source>
        <dbReference type="EMBL" id="ETN85281.1"/>
    </source>
</evidence>
<feature type="transmembrane region" description="Helical" evidence="1">
    <location>
        <begin position="21"/>
        <end position="40"/>
    </location>
</feature>
<evidence type="ECO:0000259" key="2">
    <source>
        <dbReference type="Pfam" id="PF01757"/>
    </source>
</evidence>
<dbReference type="AlphaFoldDB" id="W2TW51"/>
<dbReference type="STRING" id="51031.W2TW51"/>
<dbReference type="KEGG" id="nai:NECAME_16831"/>
<organism evidence="3 4">
    <name type="scientific">Necator americanus</name>
    <name type="common">Human hookworm</name>
    <dbReference type="NCBI Taxonomy" id="51031"/>
    <lineage>
        <taxon>Eukaryota</taxon>
        <taxon>Metazoa</taxon>
        <taxon>Ecdysozoa</taxon>
        <taxon>Nematoda</taxon>
        <taxon>Chromadorea</taxon>
        <taxon>Rhabditida</taxon>
        <taxon>Rhabditina</taxon>
        <taxon>Rhabditomorpha</taxon>
        <taxon>Strongyloidea</taxon>
        <taxon>Ancylostomatidae</taxon>
        <taxon>Bunostominae</taxon>
        <taxon>Necator</taxon>
    </lineage>
</organism>
<dbReference type="PANTHER" id="PTHR23028:SF127">
    <property type="entry name" value="ACYL_TRANSF_3 DOMAIN-CONTAINING PROTEIN-RELATED"/>
    <property type="match status" value="1"/>
</dbReference>
<keyword evidence="1" id="KW-0472">Membrane</keyword>
<dbReference type="OMA" id="WESAFYA"/>
<dbReference type="Pfam" id="PF01757">
    <property type="entry name" value="Acyl_transf_3"/>
    <property type="match status" value="1"/>
</dbReference>
<dbReference type="Proteomes" id="UP000053676">
    <property type="component" value="Unassembled WGS sequence"/>
</dbReference>
<sequence length="163" mass="19044">MESDVEKSQTFNSTRSPSYRNDLQGIRAIAIISVLLFHYYPSLFPNGYVGVDHTLTNASHYRFFVLSGYLMSMMTEQEKKFGIIEIAYFYYRRAKRILPSYLLMIILSLTCSRFLFFENIQLSNKESAKYALLLTTNIQAADSVKNYETMVRTRTLFSSFQRQ</sequence>
<reference evidence="4" key="1">
    <citation type="journal article" date="2014" name="Nat. Genet.">
        <title>Genome of the human hookworm Necator americanus.</title>
        <authorList>
            <person name="Tang Y.T."/>
            <person name="Gao X."/>
            <person name="Rosa B.A."/>
            <person name="Abubucker S."/>
            <person name="Hallsworth-Pepin K."/>
            <person name="Martin J."/>
            <person name="Tyagi R."/>
            <person name="Heizer E."/>
            <person name="Zhang X."/>
            <person name="Bhonagiri-Palsikar V."/>
            <person name="Minx P."/>
            <person name="Warren W.C."/>
            <person name="Wang Q."/>
            <person name="Zhan B."/>
            <person name="Hotez P.J."/>
            <person name="Sternberg P.W."/>
            <person name="Dougall A."/>
            <person name="Gaze S.T."/>
            <person name="Mulvenna J."/>
            <person name="Sotillo J."/>
            <person name="Ranganathan S."/>
            <person name="Rabelo E.M."/>
            <person name="Wilson R.K."/>
            <person name="Felgner P.L."/>
            <person name="Bethony J."/>
            <person name="Hawdon J.M."/>
            <person name="Gasser R.B."/>
            <person name="Loukas A."/>
            <person name="Mitreva M."/>
        </authorList>
    </citation>
    <scope>NUCLEOTIDE SEQUENCE [LARGE SCALE GENOMIC DNA]</scope>
</reference>
<evidence type="ECO:0000313" key="4">
    <source>
        <dbReference type="Proteomes" id="UP000053676"/>
    </source>
</evidence>
<name>W2TW51_NECAM</name>
<feature type="transmembrane region" description="Helical" evidence="1">
    <location>
        <begin position="97"/>
        <end position="116"/>
    </location>
</feature>
<gene>
    <name evidence="3" type="ORF">NECAME_16831</name>
</gene>
<keyword evidence="4" id="KW-1185">Reference proteome</keyword>
<accession>W2TW51</accession>
<keyword evidence="1" id="KW-1133">Transmembrane helix</keyword>
<dbReference type="OrthoDB" id="10061508at2759"/>
<dbReference type="InterPro" id="IPR050879">
    <property type="entry name" value="Acyltransferase_3"/>
</dbReference>
<dbReference type="GO" id="GO:0000271">
    <property type="term" value="P:polysaccharide biosynthetic process"/>
    <property type="evidence" value="ECO:0007669"/>
    <property type="project" value="TreeGrafter"/>
</dbReference>